<evidence type="ECO:0000256" key="1">
    <source>
        <dbReference type="SAM" id="MobiDB-lite"/>
    </source>
</evidence>
<protein>
    <submittedName>
        <fullName evidence="2">Uncharacterized protein</fullName>
    </submittedName>
</protein>
<dbReference type="Proteomes" id="UP000499080">
    <property type="component" value="Unassembled WGS sequence"/>
</dbReference>
<dbReference type="EMBL" id="BGPR01002403">
    <property type="protein sequence ID" value="GBM72835.1"/>
    <property type="molecule type" value="Genomic_DNA"/>
</dbReference>
<keyword evidence="3" id="KW-1185">Reference proteome</keyword>
<organism evidence="2 3">
    <name type="scientific">Araneus ventricosus</name>
    <name type="common">Orbweaver spider</name>
    <name type="synonym">Epeira ventricosa</name>
    <dbReference type="NCBI Taxonomy" id="182803"/>
    <lineage>
        <taxon>Eukaryota</taxon>
        <taxon>Metazoa</taxon>
        <taxon>Ecdysozoa</taxon>
        <taxon>Arthropoda</taxon>
        <taxon>Chelicerata</taxon>
        <taxon>Arachnida</taxon>
        <taxon>Araneae</taxon>
        <taxon>Araneomorphae</taxon>
        <taxon>Entelegynae</taxon>
        <taxon>Araneoidea</taxon>
        <taxon>Araneidae</taxon>
        <taxon>Araneus</taxon>
    </lineage>
</organism>
<name>A0A4Y2I5F7_ARAVE</name>
<proteinExistence type="predicted"/>
<gene>
    <name evidence="2" type="ORF">AVEN_17884_1</name>
</gene>
<evidence type="ECO:0000313" key="2">
    <source>
        <dbReference type="EMBL" id="GBM72835.1"/>
    </source>
</evidence>
<dbReference type="AlphaFoldDB" id="A0A4Y2I5F7"/>
<feature type="region of interest" description="Disordered" evidence="1">
    <location>
        <begin position="1"/>
        <end position="47"/>
    </location>
</feature>
<reference evidence="2 3" key="1">
    <citation type="journal article" date="2019" name="Sci. Rep.">
        <title>Orb-weaving spider Araneus ventricosus genome elucidates the spidroin gene catalogue.</title>
        <authorList>
            <person name="Kono N."/>
            <person name="Nakamura H."/>
            <person name="Ohtoshi R."/>
            <person name="Moran D.A.P."/>
            <person name="Shinohara A."/>
            <person name="Yoshida Y."/>
            <person name="Fujiwara M."/>
            <person name="Mori M."/>
            <person name="Tomita M."/>
            <person name="Arakawa K."/>
        </authorList>
    </citation>
    <scope>NUCLEOTIDE SEQUENCE [LARGE SCALE GENOMIC DNA]</scope>
</reference>
<sequence>MQIRRPQIPRGLTPPTKGSPISRNSASLPFELSAPNHPKLKPASHFKPSFVDPETNGASIQISVLHPSDESLLGSFLNVNRILKFSLYFISEKGH</sequence>
<evidence type="ECO:0000313" key="3">
    <source>
        <dbReference type="Proteomes" id="UP000499080"/>
    </source>
</evidence>
<comment type="caution">
    <text evidence="2">The sequence shown here is derived from an EMBL/GenBank/DDBJ whole genome shotgun (WGS) entry which is preliminary data.</text>
</comment>
<accession>A0A4Y2I5F7</accession>